<dbReference type="Pfam" id="PF13041">
    <property type="entry name" value="PPR_2"/>
    <property type="match status" value="1"/>
</dbReference>
<dbReference type="PROSITE" id="PS51375">
    <property type="entry name" value="PPR"/>
    <property type="match status" value="2"/>
</dbReference>
<dbReference type="EMBL" id="JBAMMX010000027">
    <property type="protein sequence ID" value="KAK6913327.1"/>
    <property type="molecule type" value="Genomic_DNA"/>
</dbReference>
<feature type="repeat" description="PPR" evidence="2">
    <location>
        <begin position="306"/>
        <end position="340"/>
    </location>
</feature>
<accession>A0AAN8UMY5</accession>
<evidence type="ECO:0000256" key="1">
    <source>
        <dbReference type="ARBA" id="ARBA00022737"/>
    </source>
</evidence>
<dbReference type="InterPro" id="IPR046960">
    <property type="entry name" value="PPR_At4g14850-like_plant"/>
</dbReference>
<dbReference type="Pfam" id="PF01535">
    <property type="entry name" value="PPR"/>
    <property type="match status" value="1"/>
</dbReference>
<protein>
    <submittedName>
        <fullName evidence="3">Pentatricopeptide repeat</fullName>
    </submittedName>
</protein>
<dbReference type="AlphaFoldDB" id="A0AAN8UMY5"/>
<name>A0AAN8UMY5_9MAGN</name>
<proteinExistence type="predicted"/>
<dbReference type="InterPro" id="IPR011990">
    <property type="entry name" value="TPR-like_helical_dom_sf"/>
</dbReference>
<reference evidence="3 4" key="1">
    <citation type="submission" date="2023-12" db="EMBL/GenBank/DDBJ databases">
        <title>A high-quality genome assembly for Dillenia turbinata (Dilleniales).</title>
        <authorList>
            <person name="Chanderbali A."/>
        </authorList>
    </citation>
    <scope>NUCLEOTIDE SEQUENCE [LARGE SCALE GENOMIC DNA]</scope>
    <source>
        <strain evidence="3">LSX21</strain>
        <tissue evidence="3">Leaf</tissue>
    </source>
</reference>
<dbReference type="PANTHER" id="PTHR47926:SF493">
    <property type="entry name" value="PENTATRICOPEPTIDE REPEAT-CONTAINING PROTEIN"/>
    <property type="match status" value="1"/>
</dbReference>
<dbReference type="InterPro" id="IPR002885">
    <property type="entry name" value="PPR_rpt"/>
</dbReference>
<comment type="caution">
    <text evidence="3">The sequence shown here is derived from an EMBL/GenBank/DDBJ whole genome shotgun (WGS) entry which is preliminary data.</text>
</comment>
<organism evidence="3 4">
    <name type="scientific">Dillenia turbinata</name>
    <dbReference type="NCBI Taxonomy" id="194707"/>
    <lineage>
        <taxon>Eukaryota</taxon>
        <taxon>Viridiplantae</taxon>
        <taxon>Streptophyta</taxon>
        <taxon>Embryophyta</taxon>
        <taxon>Tracheophyta</taxon>
        <taxon>Spermatophyta</taxon>
        <taxon>Magnoliopsida</taxon>
        <taxon>eudicotyledons</taxon>
        <taxon>Gunneridae</taxon>
        <taxon>Pentapetalae</taxon>
        <taxon>Dilleniales</taxon>
        <taxon>Dilleniaceae</taxon>
        <taxon>Dillenia</taxon>
    </lineage>
</organism>
<dbReference type="GO" id="GO:0009451">
    <property type="term" value="P:RNA modification"/>
    <property type="evidence" value="ECO:0007669"/>
    <property type="project" value="InterPro"/>
</dbReference>
<keyword evidence="4" id="KW-1185">Reference proteome</keyword>
<sequence>MRDFVRVEHHFEVYSQKGVPNGDDHRPDNFTYPFDIKRVWRVVDDSIGGVGSWLTVKSGFVLNMLVQNCLLAMYMNCGEQLGERQVFDEMAKRSVVSWKTMINGYFLNGCFEQTLKFFELMMESGEKPDCATIVSGIRDVITWSSMINGFILNSDAQKVALCPLMQFNRVRPNSVTVASLLVACASVPDVKIGKCLHGWAIHQNYESDVSVENMPINMMTREAIELFKEMLMEEVDPNIVTMKSLLPAYAILADLQQAQNVHGYITQSGFLSRTEIATVMAHMHSKCGNLESAHKIFNSIPVTEKDIVSWSVIIAGYGLHGHGQAAVALFNEMVLSGVSPNDVTFASI</sequence>
<dbReference type="NCBIfam" id="TIGR00756">
    <property type="entry name" value="PPR"/>
    <property type="match status" value="2"/>
</dbReference>
<dbReference type="PANTHER" id="PTHR47926">
    <property type="entry name" value="PENTATRICOPEPTIDE REPEAT-CONTAINING PROTEIN"/>
    <property type="match status" value="1"/>
</dbReference>
<evidence type="ECO:0000256" key="2">
    <source>
        <dbReference type="PROSITE-ProRule" id="PRU00708"/>
    </source>
</evidence>
<feature type="repeat" description="PPR" evidence="2">
    <location>
        <begin position="94"/>
        <end position="128"/>
    </location>
</feature>
<dbReference type="Gene3D" id="1.25.40.10">
    <property type="entry name" value="Tetratricopeptide repeat domain"/>
    <property type="match status" value="2"/>
</dbReference>
<evidence type="ECO:0000313" key="4">
    <source>
        <dbReference type="Proteomes" id="UP001370490"/>
    </source>
</evidence>
<dbReference type="GO" id="GO:0003723">
    <property type="term" value="F:RNA binding"/>
    <property type="evidence" value="ECO:0007669"/>
    <property type="project" value="InterPro"/>
</dbReference>
<dbReference type="Proteomes" id="UP001370490">
    <property type="component" value="Unassembled WGS sequence"/>
</dbReference>
<evidence type="ECO:0000313" key="3">
    <source>
        <dbReference type="EMBL" id="KAK6913327.1"/>
    </source>
</evidence>
<keyword evidence="1" id="KW-0677">Repeat</keyword>
<gene>
    <name evidence="3" type="ORF">RJ641_022928</name>
</gene>